<dbReference type="GeneID" id="54402982"/>
<organism evidence="3 4">
    <name type="scientific">Dothidotthia symphoricarpi CBS 119687</name>
    <dbReference type="NCBI Taxonomy" id="1392245"/>
    <lineage>
        <taxon>Eukaryota</taxon>
        <taxon>Fungi</taxon>
        <taxon>Dikarya</taxon>
        <taxon>Ascomycota</taxon>
        <taxon>Pezizomycotina</taxon>
        <taxon>Dothideomycetes</taxon>
        <taxon>Pleosporomycetidae</taxon>
        <taxon>Pleosporales</taxon>
        <taxon>Dothidotthiaceae</taxon>
        <taxon>Dothidotthia</taxon>
    </lineage>
</organism>
<sequence>MPIIQGAIDSSPSSSRSSTPVSVANRETHDRARDTSSPECHPTTNHSVAQRRGDRAALPTPGPTVKRARSSPDQCITSPTKRRRTDSQDYADSVETFSLNPRHDDPHGKDSFGSGLATIIGSFVSQQLSRYCKYLEKMISSIEDKFDKSLRRIDTELKTITTNVAQHDETLKEFTKHKPLDAIESMQGQFRDLNESHTGLMNAQNSLGTEMKTLKQIVQEKDAKMTSDMCDRVNALEKVVGTNISTTCPTPNTPKTPGPSTWVKGKFTGLIEKVKVLESNMRWAGDHIKRFLNEVIPGLEKSLKAQKTEYTDLNSNLRAELEERLTSLEKQRAQDLAENEKRLTSLEKQRAQDLTENEKRLTSLEKQRAQDLAEKEKRLTSLEKQHADEIARLSANLDKANDSSAKSYDRIKKDVDSINNVVTANKTMTDAKMTKFERLSKENGALVTETKRECTTQVAGLRSDVEKHVQEAIAVDRETIESKLTELVEGGIRRCKSSFKEDIKEDIKKDIKATQAHYDSTDGVLKWQERRITKLEERASQHPGTEVTNHQVVVPSSKCCTVSKEIPSLWSAVDTLRADLQTCDMDRRNLRDRVDEIQKTIDAMEGASDLDRHSAELSDELKRLQDNWSSFNTQFEAENRKGIDECRHSIDGVKAAVDEHKERCVEQFNGVKAAVDENKEWCVEQFDGVKAAVAGNQEWCVKQFEGVWRVLNALVEQHNSLALLYQQERQQQQPHQRQEQQQPQQQPQRQQPQRQDQHPQRRDQYPQRQQQQQYPPPNTHARPTHPRQHLPQNVQPTQGPAQAQAQAQPLGPPRRSYRSATQRKEVTDEELLEAIRNPSWR</sequence>
<feature type="region of interest" description="Disordered" evidence="2">
    <location>
        <begin position="728"/>
        <end position="841"/>
    </location>
</feature>
<evidence type="ECO:0000313" key="4">
    <source>
        <dbReference type="Proteomes" id="UP000799771"/>
    </source>
</evidence>
<feature type="compositionally biased region" description="Low complexity" evidence="2">
    <location>
        <begin position="795"/>
        <end position="809"/>
    </location>
</feature>
<feature type="compositionally biased region" description="Polar residues" evidence="2">
    <location>
        <begin position="37"/>
        <end position="48"/>
    </location>
</feature>
<feature type="compositionally biased region" description="Low complexity" evidence="2">
    <location>
        <begin position="10"/>
        <end position="23"/>
    </location>
</feature>
<evidence type="ECO:0000313" key="3">
    <source>
        <dbReference type="EMBL" id="KAF2131011.1"/>
    </source>
</evidence>
<feature type="region of interest" description="Disordered" evidence="2">
    <location>
        <begin position="1"/>
        <end position="90"/>
    </location>
</feature>
<keyword evidence="4" id="KW-1185">Reference proteome</keyword>
<protein>
    <submittedName>
        <fullName evidence="3">Uncharacterized protein</fullName>
    </submittedName>
</protein>
<dbReference type="RefSeq" id="XP_033525398.1">
    <property type="nucleotide sequence ID" value="XM_033662550.1"/>
</dbReference>
<accession>A0A6A6AKP4</accession>
<dbReference type="Proteomes" id="UP000799771">
    <property type="component" value="Unassembled WGS sequence"/>
</dbReference>
<evidence type="ECO:0000256" key="1">
    <source>
        <dbReference type="SAM" id="Coils"/>
    </source>
</evidence>
<dbReference type="Gene3D" id="1.10.287.1490">
    <property type="match status" value="1"/>
</dbReference>
<evidence type="ECO:0000256" key="2">
    <source>
        <dbReference type="SAM" id="MobiDB-lite"/>
    </source>
</evidence>
<dbReference type="EMBL" id="ML977503">
    <property type="protein sequence ID" value="KAF2131011.1"/>
    <property type="molecule type" value="Genomic_DNA"/>
</dbReference>
<feature type="compositionally biased region" description="Low complexity" evidence="2">
    <location>
        <begin position="728"/>
        <end position="754"/>
    </location>
</feature>
<feature type="compositionally biased region" description="Basic and acidic residues" evidence="2">
    <location>
        <begin position="26"/>
        <end position="36"/>
    </location>
</feature>
<keyword evidence="1" id="KW-0175">Coiled coil</keyword>
<feature type="region of interest" description="Disordered" evidence="2">
    <location>
        <begin position="336"/>
        <end position="369"/>
    </location>
</feature>
<feature type="compositionally biased region" description="Basic and acidic residues" evidence="2">
    <location>
        <begin position="755"/>
        <end position="765"/>
    </location>
</feature>
<reference evidence="3" key="1">
    <citation type="journal article" date="2020" name="Stud. Mycol.">
        <title>101 Dothideomycetes genomes: a test case for predicting lifestyles and emergence of pathogens.</title>
        <authorList>
            <person name="Haridas S."/>
            <person name="Albert R."/>
            <person name="Binder M."/>
            <person name="Bloem J."/>
            <person name="Labutti K."/>
            <person name="Salamov A."/>
            <person name="Andreopoulos B."/>
            <person name="Baker S."/>
            <person name="Barry K."/>
            <person name="Bills G."/>
            <person name="Bluhm B."/>
            <person name="Cannon C."/>
            <person name="Castanera R."/>
            <person name="Culley D."/>
            <person name="Daum C."/>
            <person name="Ezra D."/>
            <person name="Gonzalez J."/>
            <person name="Henrissat B."/>
            <person name="Kuo A."/>
            <person name="Liang C."/>
            <person name="Lipzen A."/>
            <person name="Lutzoni F."/>
            <person name="Magnuson J."/>
            <person name="Mondo S."/>
            <person name="Nolan M."/>
            <person name="Ohm R."/>
            <person name="Pangilinan J."/>
            <person name="Park H.-J."/>
            <person name="Ramirez L."/>
            <person name="Alfaro M."/>
            <person name="Sun H."/>
            <person name="Tritt A."/>
            <person name="Yoshinaga Y."/>
            <person name="Zwiers L.-H."/>
            <person name="Turgeon B."/>
            <person name="Goodwin S."/>
            <person name="Spatafora J."/>
            <person name="Crous P."/>
            <person name="Grigoriev I."/>
        </authorList>
    </citation>
    <scope>NUCLEOTIDE SEQUENCE</scope>
    <source>
        <strain evidence="3">CBS 119687</strain>
    </source>
</reference>
<dbReference type="AlphaFoldDB" id="A0A6A6AKP4"/>
<proteinExistence type="predicted"/>
<name>A0A6A6AKP4_9PLEO</name>
<gene>
    <name evidence="3" type="ORF">P153DRAFT_208833</name>
</gene>
<feature type="coiled-coil region" evidence="1">
    <location>
        <begin position="587"/>
        <end position="627"/>
    </location>
</feature>